<keyword evidence="6 18" id="KW-0479">Metal-binding</keyword>
<dbReference type="SUPFAM" id="SSF52540">
    <property type="entry name" value="P-loop containing nucleoside triphosphate hydrolases"/>
    <property type="match status" value="2"/>
</dbReference>
<feature type="compositionally biased region" description="Acidic residues" evidence="20">
    <location>
        <begin position="1350"/>
        <end position="1360"/>
    </location>
</feature>
<keyword evidence="14" id="KW-0234">DNA repair</keyword>
<evidence type="ECO:0000256" key="9">
    <source>
        <dbReference type="ARBA" id="ARBA00022801"/>
    </source>
</evidence>
<dbReference type="GeneID" id="107069340"/>
<feature type="coiled-coil region" evidence="19">
    <location>
        <begin position="190"/>
        <end position="335"/>
    </location>
</feature>
<feature type="coiled-coil region" evidence="19">
    <location>
        <begin position="700"/>
        <end position="776"/>
    </location>
</feature>
<dbReference type="InterPro" id="IPR027417">
    <property type="entry name" value="P-loop_NTPase"/>
</dbReference>
<name>A0ABM1IPC7_POLDO</name>
<evidence type="ECO:0000256" key="4">
    <source>
        <dbReference type="ARBA" id="ARBA00009439"/>
    </source>
</evidence>
<evidence type="ECO:0000256" key="3">
    <source>
        <dbReference type="ARBA" id="ARBA00004286"/>
    </source>
</evidence>
<keyword evidence="22" id="KW-1185">Reference proteome</keyword>
<dbReference type="PROSITE" id="PS51131">
    <property type="entry name" value="ZN_HOOK"/>
    <property type="match status" value="1"/>
</dbReference>
<accession>A0ABM1IPC7</accession>
<dbReference type="PANTHER" id="PTHR18867:SF12">
    <property type="entry name" value="DNA REPAIR PROTEIN RAD50"/>
    <property type="match status" value="1"/>
</dbReference>
<evidence type="ECO:0000256" key="16">
    <source>
        <dbReference type="ARBA" id="ARBA00023254"/>
    </source>
</evidence>
<dbReference type="SUPFAM" id="SSF75712">
    <property type="entry name" value="Rad50 coiled-coil Zn hook"/>
    <property type="match status" value="1"/>
</dbReference>
<feature type="coiled-coil region" evidence="19">
    <location>
        <begin position="977"/>
        <end position="1055"/>
    </location>
</feature>
<reference evidence="23 24" key="1">
    <citation type="submission" date="2025-05" db="UniProtKB">
        <authorList>
            <consortium name="RefSeq"/>
        </authorList>
    </citation>
    <scope>IDENTIFICATION</scope>
    <source>
        <tissue evidence="23 24">Whole body</tissue>
    </source>
</reference>
<evidence type="ECO:0000256" key="11">
    <source>
        <dbReference type="ARBA" id="ARBA00022840"/>
    </source>
</evidence>
<keyword evidence="16" id="KW-0469">Meiosis</keyword>
<keyword evidence="5" id="KW-0158">Chromosome</keyword>
<comment type="catalytic activity">
    <reaction evidence="17">
        <text>ATP + H2O = ADP + phosphate + H(+)</text>
        <dbReference type="Rhea" id="RHEA:13065"/>
        <dbReference type="ChEBI" id="CHEBI:15377"/>
        <dbReference type="ChEBI" id="CHEBI:15378"/>
        <dbReference type="ChEBI" id="CHEBI:30616"/>
        <dbReference type="ChEBI" id="CHEBI:43474"/>
        <dbReference type="ChEBI" id="CHEBI:456216"/>
    </reaction>
</comment>
<evidence type="ECO:0000256" key="17">
    <source>
        <dbReference type="ARBA" id="ARBA00049360"/>
    </source>
</evidence>
<dbReference type="NCBIfam" id="TIGR00606">
    <property type="entry name" value="rad50"/>
    <property type="match status" value="1"/>
</dbReference>
<evidence type="ECO:0000259" key="21">
    <source>
        <dbReference type="PROSITE" id="PS51131"/>
    </source>
</evidence>
<dbReference type="RefSeq" id="XP_015182064.1">
    <property type="nucleotide sequence ID" value="XM_015326578.1"/>
</dbReference>
<dbReference type="InterPro" id="IPR004584">
    <property type="entry name" value="Rad50_eukaryotes"/>
</dbReference>
<comment type="similarity">
    <text evidence="4">Belongs to the SMC family. RAD50 subfamily.</text>
</comment>
<evidence type="ECO:0000256" key="1">
    <source>
        <dbReference type="ARBA" id="ARBA00001947"/>
    </source>
</evidence>
<protein>
    <submittedName>
        <fullName evidence="23 24">DNA repair protein RAD50</fullName>
    </submittedName>
</protein>
<dbReference type="InterPro" id="IPR038729">
    <property type="entry name" value="Rad50/SbcC_AAA"/>
</dbReference>
<evidence type="ECO:0000313" key="24">
    <source>
        <dbReference type="RefSeq" id="XP_015182065.1"/>
    </source>
</evidence>
<evidence type="ECO:0000313" key="23">
    <source>
        <dbReference type="RefSeq" id="XP_015182064.1"/>
    </source>
</evidence>
<comment type="cofactor">
    <cofactor evidence="1">
        <name>Zn(2+)</name>
        <dbReference type="ChEBI" id="CHEBI:29105"/>
    </cofactor>
</comment>
<keyword evidence="13 19" id="KW-0175">Coiled coil</keyword>
<evidence type="ECO:0000256" key="20">
    <source>
        <dbReference type="SAM" id="MobiDB-lite"/>
    </source>
</evidence>
<evidence type="ECO:0000256" key="10">
    <source>
        <dbReference type="ARBA" id="ARBA00022833"/>
    </source>
</evidence>
<comment type="subcellular location">
    <subcellularLocation>
        <location evidence="3">Chromosome</location>
    </subcellularLocation>
    <subcellularLocation>
        <location evidence="2">Nucleus</location>
    </subcellularLocation>
</comment>
<dbReference type="Pfam" id="PF04423">
    <property type="entry name" value="Rad50_zn_hook"/>
    <property type="match status" value="1"/>
</dbReference>
<keyword evidence="10 18" id="KW-0862">Zinc</keyword>
<feature type="coiled-coil region" evidence="19">
    <location>
        <begin position="388"/>
        <end position="563"/>
    </location>
</feature>
<keyword evidence="8" id="KW-0227">DNA damage</keyword>
<dbReference type="RefSeq" id="XP_015182065.1">
    <property type="nucleotide sequence ID" value="XM_015326579.1"/>
</dbReference>
<proteinExistence type="inferred from homology"/>
<evidence type="ECO:0000256" key="7">
    <source>
        <dbReference type="ARBA" id="ARBA00022741"/>
    </source>
</evidence>
<sequence>MSRIRQLSICGVRNFDDQEQARIRFGRPLTLILGANGTGKTTLIESLKFATTGDFPPGSDRGKSFIHDKRSVEFRLVKGCVKAEFVSANGNTYTISRVIECVRNNSGSKFKTVDNTLSRKEKGASKAVSITNRCIDINTEVVTAMGVSKAILNYVIFCHQEEFSWPLDDGKKLKEKFDEIFESVRFNKALENYLKCIKNLEQNIRILKVEKDSFKNVVNEVEDKEKKRQNTKDRLEEATNEITAIDKELETVIEQIQELEQIDAKYKALMDEKDKKKFEYDMNKKQIESLQENIQLFKGTMRELSNQLELYDNSLAEKAAEITQVEEKLQRISSNETKITNAVTEKKISVGTLKEKLQDQEKKIAHRNKTLNDMLSKWNMKTVIDADSSNTEDLVKKLEDKVENLKQVAEVKRQKRNMAEEKLQKEVDVLRSEHSKIESEINIKNNEVIEIKNQVESVQNEISMIGASANKLNSLKENVALVNKTIEDLSKSCDSTSLNDQINAEMSSRDSMETEINTLDEEIEVLHKHATLQAEISLHKSTMKAKEEEIQCFKKKHEDAIKMLLETNELPHTKLKDKLVPAQKKLMDRIKTISSDIQTEQQKLISLKTTLKCNKEELEKKISELDSNKQKVSSICYYKDFDEILLLQSKRVKDLQDKRGMHAYQNTAYKEYMKQFKEQDPCCPLCHRNFDKSYNIDNLIKEMEEEIENQPVILKRCENELKAQQNKYDNMLQLKPIIEKINVVEEIELPLLEDSLQSTEEQIKKHETSIEEKEKLKSIPEDILNKSKNLFEDIMLWDRLIDETNNLKEKIRNIENVVSKTGTKSTRTVSEAQARRNSLKVSLKDTRNKIQRLQSELNTYKEKYQHACEKRNTLYEQQLKIESNMKNLGNLESKKEDLNLRQTTLKESVQKLRDNLLTADNNLEIAVSQLDQLKKENWEKEKVDRTAITDGERQLFELNKIQNEVNAFDNCNIPDTLAKLELEIQAFEKTMNENTTKKQKLEAQLKDLKDAISQQETRKRDLSDNLELRKLQFTAEELQQQYQSLNEKIENMNRKEMIENWKKYQSREQILSQKKNVAIGKQEELQNLLLQYNEELKKECYRLARKNYMEKCIELTIQNEVIADLRKYCKVLDAAMMKYHKERMESVNKIIKTLWNAIYIGNDTTCIEIRTNDTIGTGSAARRSYNYKLVQMKNGMEMDMRGRCSAGQKVLASIIIRLALAETFCKDCGVLALDEPTTNLDEENANSLANALNMIVKSRSRYQKNFQLIVISHDEKFLVKLSQLNNSCGYYELYRKENGLSSVRFRETGSNPVSDLHFKLDYQTSEDEERDNSEQLRAKKRTYVNIRDNNDDDDDDDDNERNENENRPQKKRFVCNF</sequence>
<feature type="coiled-coil region" evidence="19">
    <location>
        <begin position="829"/>
        <end position="936"/>
    </location>
</feature>
<keyword evidence="12" id="KW-0460">Magnesium</keyword>
<dbReference type="Pfam" id="PF13558">
    <property type="entry name" value="SbcC_Walker_B"/>
    <property type="match status" value="1"/>
</dbReference>
<gene>
    <name evidence="23 24" type="primary">LOC107069340</name>
</gene>
<organism evidence="22 23">
    <name type="scientific">Polistes dominula</name>
    <name type="common">European paper wasp</name>
    <name type="synonym">Vespa dominula</name>
    <dbReference type="NCBI Taxonomy" id="743375"/>
    <lineage>
        <taxon>Eukaryota</taxon>
        <taxon>Metazoa</taxon>
        <taxon>Ecdysozoa</taxon>
        <taxon>Arthropoda</taxon>
        <taxon>Hexapoda</taxon>
        <taxon>Insecta</taxon>
        <taxon>Pterygota</taxon>
        <taxon>Neoptera</taxon>
        <taxon>Endopterygota</taxon>
        <taxon>Hymenoptera</taxon>
        <taxon>Apocrita</taxon>
        <taxon>Aculeata</taxon>
        <taxon>Vespoidea</taxon>
        <taxon>Vespidae</taxon>
        <taxon>Polistinae</taxon>
        <taxon>Polistini</taxon>
        <taxon>Polistes</taxon>
    </lineage>
</organism>
<evidence type="ECO:0000256" key="12">
    <source>
        <dbReference type="ARBA" id="ARBA00022842"/>
    </source>
</evidence>
<evidence type="ECO:0000256" key="19">
    <source>
        <dbReference type="SAM" id="Coils"/>
    </source>
</evidence>
<evidence type="ECO:0000256" key="8">
    <source>
        <dbReference type="ARBA" id="ARBA00022763"/>
    </source>
</evidence>
<feature type="coiled-coil region" evidence="19">
    <location>
        <begin position="608"/>
        <end position="635"/>
    </location>
</feature>
<dbReference type="Gene3D" id="3.40.50.300">
    <property type="entry name" value="P-loop containing nucleotide triphosphate hydrolases"/>
    <property type="match status" value="2"/>
</dbReference>
<evidence type="ECO:0000256" key="14">
    <source>
        <dbReference type="ARBA" id="ARBA00023204"/>
    </source>
</evidence>
<keyword evidence="15" id="KW-0539">Nucleus</keyword>
<evidence type="ECO:0000313" key="22">
    <source>
        <dbReference type="Proteomes" id="UP000694924"/>
    </source>
</evidence>
<evidence type="ECO:0000256" key="2">
    <source>
        <dbReference type="ARBA" id="ARBA00004123"/>
    </source>
</evidence>
<dbReference type="Proteomes" id="UP000694924">
    <property type="component" value="Unplaced"/>
</dbReference>
<dbReference type="Pfam" id="PF13476">
    <property type="entry name" value="AAA_23"/>
    <property type="match status" value="1"/>
</dbReference>
<dbReference type="PANTHER" id="PTHR18867">
    <property type="entry name" value="RAD50"/>
    <property type="match status" value="1"/>
</dbReference>
<dbReference type="InterPro" id="IPR013134">
    <property type="entry name" value="Zn_hook_RAD50"/>
</dbReference>
<evidence type="ECO:0000256" key="13">
    <source>
        <dbReference type="ARBA" id="ARBA00023054"/>
    </source>
</evidence>
<feature type="binding site" evidence="18">
    <location>
        <position position="686"/>
    </location>
    <ligand>
        <name>Zn(2+)</name>
        <dbReference type="ChEBI" id="CHEBI:29105"/>
    </ligand>
</feature>
<keyword evidence="7" id="KW-0547">Nucleotide-binding</keyword>
<feature type="region of interest" description="Disordered" evidence="20">
    <location>
        <begin position="1323"/>
        <end position="1371"/>
    </location>
</feature>
<keyword evidence="11" id="KW-0067">ATP-binding</keyword>
<evidence type="ECO:0000256" key="6">
    <source>
        <dbReference type="ARBA" id="ARBA00022723"/>
    </source>
</evidence>
<feature type="binding site" evidence="18">
    <location>
        <position position="683"/>
    </location>
    <ligand>
        <name>Zn(2+)</name>
        <dbReference type="ChEBI" id="CHEBI:29105"/>
    </ligand>
</feature>
<keyword evidence="9" id="KW-0378">Hydrolase</keyword>
<evidence type="ECO:0000256" key="18">
    <source>
        <dbReference type="PROSITE-ProRule" id="PRU00471"/>
    </source>
</evidence>
<evidence type="ECO:0000256" key="5">
    <source>
        <dbReference type="ARBA" id="ARBA00022454"/>
    </source>
</evidence>
<evidence type="ECO:0000256" key="15">
    <source>
        <dbReference type="ARBA" id="ARBA00023242"/>
    </source>
</evidence>
<feature type="domain" description="Zinc-hook" evidence="21">
    <location>
        <begin position="638"/>
        <end position="736"/>
    </location>
</feature>